<dbReference type="EMBL" id="CAXITT010000843">
    <property type="protein sequence ID" value="CAL1546678.1"/>
    <property type="molecule type" value="Genomic_DNA"/>
</dbReference>
<keyword evidence="4 5" id="KW-0472">Membrane</keyword>
<evidence type="ECO:0000256" key="1">
    <source>
        <dbReference type="ARBA" id="ARBA00004370"/>
    </source>
</evidence>
<feature type="transmembrane region" description="Helical" evidence="5">
    <location>
        <begin position="28"/>
        <end position="53"/>
    </location>
</feature>
<feature type="transmembrane region" description="Helical" evidence="5">
    <location>
        <begin position="207"/>
        <end position="226"/>
    </location>
</feature>
<dbReference type="PANTHER" id="PTHR46641">
    <property type="entry name" value="FMRFAMIDE RECEPTOR-RELATED"/>
    <property type="match status" value="1"/>
</dbReference>
<evidence type="ECO:0000256" key="2">
    <source>
        <dbReference type="ARBA" id="ARBA00022692"/>
    </source>
</evidence>
<gene>
    <name evidence="7" type="ORF">GSLYS_00020055001</name>
</gene>
<accession>A0AAV2IJ46</accession>
<dbReference type="GO" id="GO:0016020">
    <property type="term" value="C:membrane"/>
    <property type="evidence" value="ECO:0007669"/>
    <property type="project" value="UniProtKB-SubCell"/>
</dbReference>
<protein>
    <recommendedName>
        <fullName evidence="6">G-protein coupled receptors family 1 profile domain-containing protein</fullName>
    </recommendedName>
</protein>
<feature type="transmembrane region" description="Helical" evidence="5">
    <location>
        <begin position="281"/>
        <end position="305"/>
    </location>
</feature>
<feature type="transmembrane region" description="Helical" evidence="5">
    <location>
        <begin position="149"/>
        <end position="174"/>
    </location>
</feature>
<feature type="domain" description="G-protein coupled receptors family 1 profile" evidence="6">
    <location>
        <begin position="46"/>
        <end position="340"/>
    </location>
</feature>
<keyword evidence="3 5" id="KW-1133">Transmembrane helix</keyword>
<evidence type="ECO:0000313" key="7">
    <source>
        <dbReference type="EMBL" id="CAL1546678.1"/>
    </source>
</evidence>
<keyword evidence="2 5" id="KW-0812">Transmembrane</keyword>
<comment type="subcellular location">
    <subcellularLocation>
        <location evidence="1">Membrane</location>
    </subcellularLocation>
</comment>
<name>A0AAV2IJ46_LYMST</name>
<evidence type="ECO:0000256" key="4">
    <source>
        <dbReference type="ARBA" id="ARBA00023136"/>
    </source>
</evidence>
<dbReference type="SUPFAM" id="SSF81321">
    <property type="entry name" value="Family A G protein-coupled receptor-like"/>
    <property type="match status" value="1"/>
</dbReference>
<evidence type="ECO:0000259" key="6">
    <source>
        <dbReference type="PROSITE" id="PS50262"/>
    </source>
</evidence>
<sequence length="358" mass="40073">MEVQTSDRGGLLLIESPLGLIGEEVMTWLQYIGQALPVLTLLGIITNTMNLFVYTRLGFNNAANVSFCALSASSLCCLLVYFYSLVLIYVNLTWTPPTVSLTDLNYVTSWYYRMFYDISVVMTTFIAIQRGCCVAFPFYFKDFFTLVRVAWSILGICLLGLVCYMPVFTTAVMASAQNSMTNSTKTRLIFQNGGREAVAVVDVLKKFVLTFAAEFLGVCSMTAIQLGMQAASQFKRGGAPVFVRKKHVNGNDDVVSQDHHPARGLDNPHTRARELRVVKQVMVVTALFVTCNTPQMVASVVARVVPGVDIDGRNRNLFWLMYTVVNIFELFNSSANFFIYYAFNTRFRETVHPTCCSK</sequence>
<keyword evidence="8" id="KW-1185">Reference proteome</keyword>
<evidence type="ECO:0000313" key="8">
    <source>
        <dbReference type="Proteomes" id="UP001497497"/>
    </source>
</evidence>
<evidence type="ECO:0000256" key="3">
    <source>
        <dbReference type="ARBA" id="ARBA00022989"/>
    </source>
</evidence>
<dbReference type="PANTHER" id="PTHR46641:SF2">
    <property type="entry name" value="FMRFAMIDE RECEPTOR"/>
    <property type="match status" value="1"/>
</dbReference>
<dbReference type="InterPro" id="IPR017452">
    <property type="entry name" value="GPCR_Rhodpsn_7TM"/>
</dbReference>
<organism evidence="7 8">
    <name type="scientific">Lymnaea stagnalis</name>
    <name type="common">Great pond snail</name>
    <name type="synonym">Helix stagnalis</name>
    <dbReference type="NCBI Taxonomy" id="6523"/>
    <lineage>
        <taxon>Eukaryota</taxon>
        <taxon>Metazoa</taxon>
        <taxon>Spiralia</taxon>
        <taxon>Lophotrochozoa</taxon>
        <taxon>Mollusca</taxon>
        <taxon>Gastropoda</taxon>
        <taxon>Heterobranchia</taxon>
        <taxon>Euthyneura</taxon>
        <taxon>Panpulmonata</taxon>
        <taxon>Hygrophila</taxon>
        <taxon>Lymnaeoidea</taxon>
        <taxon>Lymnaeidae</taxon>
        <taxon>Lymnaea</taxon>
    </lineage>
</organism>
<reference evidence="7 8" key="1">
    <citation type="submission" date="2024-04" db="EMBL/GenBank/DDBJ databases">
        <authorList>
            <consortium name="Genoscope - CEA"/>
            <person name="William W."/>
        </authorList>
    </citation>
    <scope>NUCLEOTIDE SEQUENCE [LARGE SCALE GENOMIC DNA]</scope>
</reference>
<dbReference type="AlphaFoldDB" id="A0AAV2IJ46"/>
<dbReference type="PROSITE" id="PS50262">
    <property type="entry name" value="G_PROTEIN_RECEP_F1_2"/>
    <property type="match status" value="1"/>
</dbReference>
<feature type="transmembrane region" description="Helical" evidence="5">
    <location>
        <begin position="317"/>
        <end position="343"/>
    </location>
</feature>
<dbReference type="Proteomes" id="UP001497497">
    <property type="component" value="Unassembled WGS sequence"/>
</dbReference>
<dbReference type="InterPro" id="IPR052954">
    <property type="entry name" value="GPCR-Ligand_Int"/>
</dbReference>
<comment type="caution">
    <text evidence="7">The sequence shown here is derived from an EMBL/GenBank/DDBJ whole genome shotgun (WGS) entry which is preliminary data.</text>
</comment>
<dbReference type="Gene3D" id="1.20.1070.10">
    <property type="entry name" value="Rhodopsin 7-helix transmembrane proteins"/>
    <property type="match status" value="1"/>
</dbReference>
<proteinExistence type="predicted"/>
<feature type="transmembrane region" description="Helical" evidence="5">
    <location>
        <begin position="65"/>
        <end position="90"/>
    </location>
</feature>
<evidence type="ECO:0000256" key="5">
    <source>
        <dbReference type="SAM" id="Phobius"/>
    </source>
</evidence>